<evidence type="ECO:0000256" key="1">
    <source>
        <dbReference type="SAM" id="MobiDB-lite"/>
    </source>
</evidence>
<protein>
    <submittedName>
        <fullName evidence="2">Uncharacterized protein</fullName>
    </submittedName>
</protein>
<accession>A0A803PGB2</accession>
<name>A0A803PGB2_CANSA</name>
<keyword evidence="3" id="KW-1185">Reference proteome</keyword>
<proteinExistence type="predicted"/>
<dbReference type="AlphaFoldDB" id="A0A803PGB2"/>
<reference evidence="2" key="2">
    <citation type="submission" date="2021-03" db="UniProtKB">
        <authorList>
            <consortium name="EnsemblPlants"/>
        </authorList>
    </citation>
    <scope>IDENTIFICATION</scope>
</reference>
<sequence>MYPKVSIISTQSSTPLPPAPATLAGQRTPSTPWKKASPAVMGLRVAAGVVIVVEDEDEDDEDDDDMHEKSGRDGKSSGAWEGHLWWRKKYLSGDELVGVVVDRWRMSGFESQACKYVRGLGMEVDSWLAGVFDGCEDAAECEKGAGTLMF</sequence>
<evidence type="ECO:0000313" key="3">
    <source>
        <dbReference type="Proteomes" id="UP000596661"/>
    </source>
</evidence>
<feature type="compositionally biased region" description="Basic and acidic residues" evidence="1">
    <location>
        <begin position="66"/>
        <end position="75"/>
    </location>
</feature>
<dbReference type="EMBL" id="UZAU01000407">
    <property type="status" value="NOT_ANNOTATED_CDS"/>
    <property type="molecule type" value="Genomic_DNA"/>
</dbReference>
<reference evidence="2" key="1">
    <citation type="submission" date="2018-11" db="EMBL/GenBank/DDBJ databases">
        <authorList>
            <person name="Grassa J C."/>
        </authorList>
    </citation>
    <scope>NUCLEOTIDE SEQUENCE [LARGE SCALE GENOMIC DNA]</scope>
</reference>
<dbReference type="Proteomes" id="UP000596661">
    <property type="component" value="Chromosome 4"/>
</dbReference>
<evidence type="ECO:0000313" key="2">
    <source>
        <dbReference type="EnsemblPlants" id="cds.evm.model.04.2305"/>
    </source>
</evidence>
<dbReference type="EnsemblPlants" id="evm.model.04.2305">
    <property type="protein sequence ID" value="cds.evm.model.04.2305"/>
    <property type="gene ID" value="evm.TU.04.2305"/>
</dbReference>
<organism evidence="2 3">
    <name type="scientific">Cannabis sativa</name>
    <name type="common">Hemp</name>
    <name type="synonym">Marijuana</name>
    <dbReference type="NCBI Taxonomy" id="3483"/>
    <lineage>
        <taxon>Eukaryota</taxon>
        <taxon>Viridiplantae</taxon>
        <taxon>Streptophyta</taxon>
        <taxon>Embryophyta</taxon>
        <taxon>Tracheophyta</taxon>
        <taxon>Spermatophyta</taxon>
        <taxon>Magnoliopsida</taxon>
        <taxon>eudicotyledons</taxon>
        <taxon>Gunneridae</taxon>
        <taxon>Pentapetalae</taxon>
        <taxon>rosids</taxon>
        <taxon>fabids</taxon>
        <taxon>Rosales</taxon>
        <taxon>Cannabaceae</taxon>
        <taxon>Cannabis</taxon>
    </lineage>
</organism>
<feature type="region of interest" description="Disordered" evidence="1">
    <location>
        <begin position="1"/>
        <end position="35"/>
    </location>
</feature>
<feature type="region of interest" description="Disordered" evidence="1">
    <location>
        <begin position="54"/>
        <end position="79"/>
    </location>
</feature>
<feature type="compositionally biased region" description="Acidic residues" evidence="1">
    <location>
        <begin position="54"/>
        <end position="65"/>
    </location>
</feature>
<dbReference type="Gramene" id="evm.model.04.2305">
    <property type="protein sequence ID" value="cds.evm.model.04.2305"/>
    <property type="gene ID" value="evm.TU.04.2305"/>
</dbReference>